<organism evidence="2 3">
    <name type="scientific">Desulforamulus reducens (strain ATCC BAA-1160 / DSM 100696 / MI-1)</name>
    <name type="common">Desulfotomaculum reducens</name>
    <dbReference type="NCBI Taxonomy" id="349161"/>
    <lineage>
        <taxon>Bacteria</taxon>
        <taxon>Bacillati</taxon>
        <taxon>Bacillota</taxon>
        <taxon>Clostridia</taxon>
        <taxon>Eubacteriales</taxon>
        <taxon>Peptococcaceae</taxon>
        <taxon>Desulforamulus</taxon>
    </lineage>
</organism>
<accession>A4J845</accession>
<evidence type="ECO:0000259" key="1">
    <source>
        <dbReference type="Pfam" id="PF01863"/>
    </source>
</evidence>
<dbReference type="HOGENOM" id="CLU_065947_2_2_9"/>
<sequence length="252" mass="29356">MKEKKHKDQLPTAALPKESSIQLGGTEISYLFRESSRAKNVNLKISLEKGLEVIVPFRYPLGNIEPLLREKEQWILQKLAMISHKAQQKKENSLEEKQAVSFLGKSYRLVTVFQQGSPVVELVGDKIIVILPQNHKDNIKQILEAWLKYQAREIILQRLEVARKELGIHYKQVFIKDQKTRWGSCSSQGNLNFNFRLVMAPLPVIDYLVAHELSHLIEMNHSKKFWSLVERICPKYKTHRRWLKEHGAELTL</sequence>
<dbReference type="eggNOG" id="COG1451">
    <property type="taxonomic scope" value="Bacteria"/>
</dbReference>
<dbReference type="RefSeq" id="WP_011879045.1">
    <property type="nucleotide sequence ID" value="NC_009253.1"/>
</dbReference>
<dbReference type="CDD" id="cd07344">
    <property type="entry name" value="M48_yhfN_like"/>
    <property type="match status" value="1"/>
</dbReference>
<dbReference type="InterPro" id="IPR002725">
    <property type="entry name" value="YgjP-like_metallopeptidase"/>
</dbReference>
<feature type="domain" description="YgjP-like metallopeptidase" evidence="1">
    <location>
        <begin position="39"/>
        <end position="246"/>
    </location>
</feature>
<dbReference type="Gene3D" id="3.30.2010.10">
    <property type="entry name" value="Metalloproteases ('zincins'), catalytic domain"/>
    <property type="match status" value="1"/>
</dbReference>
<proteinExistence type="predicted"/>
<dbReference type="KEGG" id="drm:Dred_2744"/>
<dbReference type="Pfam" id="PF01863">
    <property type="entry name" value="YgjP-like"/>
    <property type="match status" value="1"/>
</dbReference>
<evidence type="ECO:0000313" key="3">
    <source>
        <dbReference type="Proteomes" id="UP000001556"/>
    </source>
</evidence>
<dbReference type="PANTHER" id="PTHR30399:SF1">
    <property type="entry name" value="UTP PYROPHOSPHATASE"/>
    <property type="match status" value="1"/>
</dbReference>
<dbReference type="OrthoDB" id="9811177at2"/>
<keyword evidence="3" id="KW-1185">Reference proteome</keyword>
<dbReference type="AlphaFoldDB" id="A4J845"/>
<name>A4J845_DESRM</name>
<protein>
    <recommendedName>
        <fullName evidence="1">YgjP-like metallopeptidase domain-containing protein</fullName>
    </recommendedName>
</protein>
<dbReference type="Proteomes" id="UP000001556">
    <property type="component" value="Chromosome"/>
</dbReference>
<evidence type="ECO:0000313" key="2">
    <source>
        <dbReference type="EMBL" id="ABO51248.1"/>
    </source>
</evidence>
<dbReference type="InterPro" id="IPR053136">
    <property type="entry name" value="UTP_pyrophosphatase-like"/>
</dbReference>
<dbReference type="PANTHER" id="PTHR30399">
    <property type="entry name" value="UNCHARACTERIZED PROTEIN YGJP"/>
    <property type="match status" value="1"/>
</dbReference>
<reference evidence="2 3" key="1">
    <citation type="submission" date="2007-03" db="EMBL/GenBank/DDBJ databases">
        <title>Complete sequence of Desulfotomaculum reducens MI-1.</title>
        <authorList>
            <consortium name="US DOE Joint Genome Institute"/>
            <person name="Copeland A."/>
            <person name="Lucas S."/>
            <person name="Lapidus A."/>
            <person name="Barry K."/>
            <person name="Detter J.C."/>
            <person name="Glavina del Rio T."/>
            <person name="Hammon N."/>
            <person name="Israni S."/>
            <person name="Dalin E."/>
            <person name="Tice H."/>
            <person name="Pitluck S."/>
            <person name="Sims D."/>
            <person name="Brettin T."/>
            <person name="Bruce D."/>
            <person name="Han C."/>
            <person name="Tapia R."/>
            <person name="Schmutz J."/>
            <person name="Larimer F."/>
            <person name="Land M."/>
            <person name="Hauser L."/>
            <person name="Kyrpides N."/>
            <person name="Kim E."/>
            <person name="Tebo B.M."/>
            <person name="Richardson P."/>
        </authorList>
    </citation>
    <scope>NUCLEOTIDE SEQUENCE [LARGE SCALE GENOMIC DNA]</scope>
    <source>
        <strain evidence="2 3">MI-1</strain>
    </source>
</reference>
<dbReference type="EMBL" id="CP000612">
    <property type="protein sequence ID" value="ABO51248.1"/>
    <property type="molecule type" value="Genomic_DNA"/>
</dbReference>
<gene>
    <name evidence="2" type="ordered locus">Dred_2744</name>
</gene>